<dbReference type="Pfam" id="PF20259">
    <property type="entry name" value="tRNA_Me_trans_M"/>
    <property type="match status" value="1"/>
</dbReference>
<organism evidence="15 16">
    <name type="scientific">Nesidiocoris tenuis</name>
    <dbReference type="NCBI Taxonomy" id="355587"/>
    <lineage>
        <taxon>Eukaryota</taxon>
        <taxon>Metazoa</taxon>
        <taxon>Ecdysozoa</taxon>
        <taxon>Arthropoda</taxon>
        <taxon>Hexapoda</taxon>
        <taxon>Insecta</taxon>
        <taxon>Pterygota</taxon>
        <taxon>Neoptera</taxon>
        <taxon>Paraneoptera</taxon>
        <taxon>Hemiptera</taxon>
        <taxon>Heteroptera</taxon>
        <taxon>Panheteroptera</taxon>
        <taxon>Cimicomorpha</taxon>
        <taxon>Miridae</taxon>
        <taxon>Dicyphina</taxon>
        <taxon>Nesidiocoris</taxon>
    </lineage>
</organism>
<dbReference type="Proteomes" id="UP000479000">
    <property type="component" value="Unassembled WGS sequence"/>
</dbReference>
<keyword evidence="7" id="KW-0819">tRNA processing</keyword>
<dbReference type="GO" id="GO:0002143">
    <property type="term" value="P:tRNA wobble position uridine thiolation"/>
    <property type="evidence" value="ECO:0007669"/>
    <property type="project" value="TreeGrafter"/>
</dbReference>
<sequence>MHLLKLTKKIAVGVSGGVDSAVAAHLLKKQGHEVVGVFMRNWDVADETGNCNVDADVNDAAHICDKIGIPFQQVDFVKAYWNEVFDDLVNDYENRLTPNPDILCNKFIKFKRFAEFATEKLGCELIATGHYARRTFPDDSSSSARLLRGVDLVKDQTFFLSQIPQEALKKTLFPLGDLLKSQVKKIAFENGLERIASKKESMGMCFIGSRRFQHFIEDYIVAKEGVFVDVDTGKTLGRHNGQHHFTVGQRCKLGGLPSRSYVARKMDNEAILAASGHRHPLFFGRIVFTSPPHWIHSKPTHLVHGHLLRCQFRFQHREPPVSCAVFANENQELTVLLNEPLRALTPGQFSVFYSRNECLGSSRIKYAGPSEYVLNLVKNSNVAMSRCAPERISIRSAG</sequence>
<dbReference type="FunFam" id="3.40.50.620:FF:000104">
    <property type="entry name" value="Mitochondrial tRNA-specific 2-thiouridylase 1"/>
    <property type="match status" value="1"/>
</dbReference>
<feature type="domain" description="tRNA-specific 2-thiouridylase MnmA-like C-terminal" evidence="13">
    <location>
        <begin position="289"/>
        <end position="364"/>
    </location>
</feature>
<dbReference type="InterPro" id="IPR004506">
    <property type="entry name" value="MnmA-like"/>
</dbReference>
<feature type="domain" description="tRNA-specific 2-thiouridylase MnmA-like central" evidence="14">
    <location>
        <begin position="213"/>
        <end position="270"/>
    </location>
</feature>
<dbReference type="InterPro" id="IPR023382">
    <property type="entry name" value="MnmA-like_central_sf"/>
</dbReference>
<evidence type="ECO:0000256" key="5">
    <source>
        <dbReference type="ARBA" id="ARBA00022555"/>
    </source>
</evidence>
<gene>
    <name evidence="15" type="ORF">NTEN_LOCUS5050</name>
</gene>
<dbReference type="AlphaFoldDB" id="A0A6H5G841"/>
<evidence type="ECO:0000313" key="15">
    <source>
        <dbReference type="EMBL" id="CAA9998767.1"/>
    </source>
</evidence>
<evidence type="ECO:0000256" key="7">
    <source>
        <dbReference type="ARBA" id="ARBA00022694"/>
    </source>
</evidence>
<keyword evidence="9" id="KW-0067">ATP-binding</keyword>
<comment type="function">
    <text evidence="1">Catalyzes the 2-thiolation of uridine at the wobble position (U34) of mitochondrial tRNA(Lys), tRNA(Glu) and tRNA(Gln). Required for the formation of 5-taurinomethyl-2-thiouridine (tm5s2U) of mitochondrial tRNA(Lys), tRNA(Glu), and tRNA(Gln) at the wobble position. ATP is required to activate the C2 atom of the wobble base.</text>
</comment>
<dbReference type="HAMAP" id="MF_00144">
    <property type="entry name" value="tRNA_thiouridyl_MnmA"/>
    <property type="match status" value="1"/>
</dbReference>
<comment type="catalytic activity">
    <reaction evidence="12">
        <text>5-taurinomethyluridine(34) in tRNA + S-sulfanyl-L-cysteinyl-[protein] + AH2 + ATP = 5-taurinomethyl-2-thiouridine(34) in tRNA + L-cysteinyl-[protein] + A + AMP + diphosphate + H(+)</text>
        <dbReference type="Rhea" id="RHEA:47040"/>
        <dbReference type="Rhea" id="RHEA-COMP:10131"/>
        <dbReference type="Rhea" id="RHEA-COMP:11726"/>
        <dbReference type="Rhea" id="RHEA-COMP:11732"/>
        <dbReference type="Rhea" id="RHEA-COMP:11733"/>
        <dbReference type="ChEBI" id="CHEBI:13193"/>
        <dbReference type="ChEBI" id="CHEBI:15378"/>
        <dbReference type="ChEBI" id="CHEBI:17499"/>
        <dbReference type="ChEBI" id="CHEBI:29950"/>
        <dbReference type="ChEBI" id="CHEBI:30616"/>
        <dbReference type="ChEBI" id="CHEBI:33019"/>
        <dbReference type="ChEBI" id="CHEBI:61963"/>
        <dbReference type="ChEBI" id="CHEBI:87171"/>
        <dbReference type="ChEBI" id="CHEBI:87172"/>
        <dbReference type="ChEBI" id="CHEBI:456215"/>
        <dbReference type="EC" id="2.8.1.14"/>
    </reaction>
</comment>
<accession>A0A6H5G841</accession>
<dbReference type="GO" id="GO:0000049">
    <property type="term" value="F:tRNA binding"/>
    <property type="evidence" value="ECO:0007669"/>
    <property type="project" value="UniProtKB-KW"/>
</dbReference>
<evidence type="ECO:0000256" key="8">
    <source>
        <dbReference type="ARBA" id="ARBA00022741"/>
    </source>
</evidence>
<evidence type="ECO:0000256" key="6">
    <source>
        <dbReference type="ARBA" id="ARBA00022679"/>
    </source>
</evidence>
<proteinExistence type="inferred from homology"/>
<dbReference type="InterPro" id="IPR046884">
    <property type="entry name" value="MnmA-like_central"/>
</dbReference>
<dbReference type="Pfam" id="PF20258">
    <property type="entry name" value="tRNA_Me_trans_C"/>
    <property type="match status" value="1"/>
</dbReference>
<evidence type="ECO:0000259" key="14">
    <source>
        <dbReference type="Pfam" id="PF20259"/>
    </source>
</evidence>
<dbReference type="PANTHER" id="PTHR11933">
    <property type="entry name" value="TRNA 5-METHYLAMINOMETHYL-2-THIOURIDYLATE -METHYLTRANSFERASE"/>
    <property type="match status" value="1"/>
</dbReference>
<evidence type="ECO:0000313" key="16">
    <source>
        <dbReference type="Proteomes" id="UP000479000"/>
    </source>
</evidence>
<evidence type="ECO:0000256" key="10">
    <source>
        <dbReference type="ARBA" id="ARBA00022884"/>
    </source>
</evidence>
<evidence type="ECO:0000256" key="3">
    <source>
        <dbReference type="ARBA" id="ARBA00006191"/>
    </source>
</evidence>
<reference evidence="15 16" key="1">
    <citation type="submission" date="2020-02" db="EMBL/GenBank/DDBJ databases">
        <authorList>
            <person name="Ferguson B K."/>
        </authorList>
    </citation>
    <scope>NUCLEOTIDE SEQUENCE [LARGE SCALE GENOMIC DNA]</scope>
</reference>
<keyword evidence="11" id="KW-1015">Disulfide bond</keyword>
<dbReference type="GO" id="GO:0061708">
    <property type="term" value="F:tRNA-5-taurinomethyluridine 2-sulfurtransferase"/>
    <property type="evidence" value="ECO:0007669"/>
    <property type="project" value="UniProtKB-EC"/>
</dbReference>
<name>A0A6H5G841_9HEMI</name>
<comment type="subcellular location">
    <subcellularLocation>
        <location evidence="2">Mitochondrion</location>
    </subcellularLocation>
</comment>
<keyword evidence="5" id="KW-0820">tRNA-binding</keyword>
<dbReference type="Gene3D" id="3.40.50.620">
    <property type="entry name" value="HUPs"/>
    <property type="match status" value="1"/>
</dbReference>
<dbReference type="InterPro" id="IPR014729">
    <property type="entry name" value="Rossmann-like_a/b/a_fold"/>
</dbReference>
<comment type="similarity">
    <text evidence="3">Belongs to the MnmA/TRMU family.</text>
</comment>
<dbReference type="PANTHER" id="PTHR11933:SF5">
    <property type="entry name" value="MITOCHONDRIAL TRNA-SPECIFIC 2-THIOURIDYLASE 1"/>
    <property type="match status" value="1"/>
</dbReference>
<evidence type="ECO:0000256" key="9">
    <source>
        <dbReference type="ARBA" id="ARBA00022840"/>
    </source>
</evidence>
<keyword evidence="10" id="KW-0694">RNA-binding</keyword>
<dbReference type="Gene3D" id="2.40.30.10">
    <property type="entry name" value="Translation factors"/>
    <property type="match status" value="1"/>
</dbReference>
<dbReference type="GO" id="GO:0005739">
    <property type="term" value="C:mitochondrion"/>
    <property type="evidence" value="ECO:0007669"/>
    <property type="project" value="UniProtKB-SubCell"/>
</dbReference>
<evidence type="ECO:0000256" key="2">
    <source>
        <dbReference type="ARBA" id="ARBA00004173"/>
    </source>
</evidence>
<evidence type="ECO:0000259" key="13">
    <source>
        <dbReference type="Pfam" id="PF20258"/>
    </source>
</evidence>
<evidence type="ECO:0000256" key="12">
    <source>
        <dbReference type="ARBA" id="ARBA00049564"/>
    </source>
</evidence>
<dbReference type="NCBIfam" id="TIGR00420">
    <property type="entry name" value="trmU"/>
    <property type="match status" value="1"/>
</dbReference>
<keyword evidence="16" id="KW-1185">Reference proteome</keyword>
<dbReference type="InterPro" id="IPR046885">
    <property type="entry name" value="MnmA-like_C"/>
</dbReference>
<keyword evidence="8" id="KW-0547">Nucleotide-binding</keyword>
<dbReference type="GO" id="GO:0005524">
    <property type="term" value="F:ATP binding"/>
    <property type="evidence" value="ECO:0007669"/>
    <property type="project" value="UniProtKB-KW"/>
</dbReference>
<evidence type="ECO:0000256" key="1">
    <source>
        <dbReference type="ARBA" id="ARBA00003986"/>
    </source>
</evidence>
<dbReference type="EMBL" id="CADCXU010007333">
    <property type="protein sequence ID" value="CAA9998767.1"/>
    <property type="molecule type" value="Genomic_DNA"/>
</dbReference>
<dbReference type="SUPFAM" id="SSF52402">
    <property type="entry name" value="Adenine nucleotide alpha hydrolases-like"/>
    <property type="match status" value="1"/>
</dbReference>
<protein>
    <recommendedName>
        <fullName evidence="4">tRNA-5-taurinomethyluridine 2-sulfurtransferase</fullName>
        <ecNumber evidence="4">2.8.1.14</ecNumber>
    </recommendedName>
</protein>
<dbReference type="OrthoDB" id="3685at2759"/>
<evidence type="ECO:0000256" key="4">
    <source>
        <dbReference type="ARBA" id="ARBA00011953"/>
    </source>
</evidence>
<dbReference type="NCBIfam" id="NF001138">
    <property type="entry name" value="PRK00143.1"/>
    <property type="match status" value="1"/>
</dbReference>
<dbReference type="Pfam" id="PF03054">
    <property type="entry name" value="tRNA_Me_trans"/>
    <property type="match status" value="1"/>
</dbReference>
<dbReference type="Gene3D" id="2.30.30.280">
    <property type="entry name" value="Adenine nucleotide alpha hydrolases-like domains"/>
    <property type="match status" value="1"/>
</dbReference>
<keyword evidence="6" id="KW-0808">Transferase</keyword>
<evidence type="ECO:0000256" key="11">
    <source>
        <dbReference type="ARBA" id="ARBA00023157"/>
    </source>
</evidence>
<dbReference type="CDD" id="cd01998">
    <property type="entry name" value="MnmA_TRMU-like"/>
    <property type="match status" value="1"/>
</dbReference>
<dbReference type="EC" id="2.8.1.14" evidence="4"/>